<dbReference type="Gene3D" id="1.10.10.10">
    <property type="entry name" value="Winged helix-like DNA-binding domain superfamily/Winged helix DNA-binding domain"/>
    <property type="match status" value="1"/>
</dbReference>
<dbReference type="SUPFAM" id="SSF46785">
    <property type="entry name" value="Winged helix' DNA-binding domain"/>
    <property type="match status" value="1"/>
</dbReference>
<protein>
    <submittedName>
        <fullName evidence="5">Lrp/AsnC family transcriptional regulator</fullName>
    </submittedName>
</protein>
<dbReference type="InterPro" id="IPR036388">
    <property type="entry name" value="WH-like_DNA-bd_sf"/>
</dbReference>
<organism evidence="5 6">
    <name type="scientific">Shewanella nanhaiensis</name>
    <dbReference type="NCBI Taxonomy" id="2864872"/>
    <lineage>
        <taxon>Bacteria</taxon>
        <taxon>Pseudomonadati</taxon>
        <taxon>Pseudomonadota</taxon>
        <taxon>Gammaproteobacteria</taxon>
        <taxon>Alteromonadales</taxon>
        <taxon>Shewanellaceae</taxon>
        <taxon>Shewanella</taxon>
    </lineage>
</organism>
<keyword evidence="1" id="KW-0805">Transcription regulation</keyword>
<dbReference type="SUPFAM" id="SSF54909">
    <property type="entry name" value="Dimeric alpha+beta barrel"/>
    <property type="match status" value="1"/>
</dbReference>
<evidence type="ECO:0000256" key="2">
    <source>
        <dbReference type="ARBA" id="ARBA00023125"/>
    </source>
</evidence>
<keyword evidence="3" id="KW-0804">Transcription</keyword>
<comment type="caution">
    <text evidence="5">The sequence shown here is derived from an EMBL/GenBank/DDBJ whole genome shotgun (WGS) entry which is preliminary data.</text>
</comment>
<dbReference type="Gene3D" id="3.30.70.920">
    <property type="match status" value="1"/>
</dbReference>
<dbReference type="Proteomes" id="UP001195963">
    <property type="component" value="Unassembled WGS sequence"/>
</dbReference>
<dbReference type="InterPro" id="IPR011008">
    <property type="entry name" value="Dimeric_a/b-barrel"/>
</dbReference>
<dbReference type="InterPro" id="IPR036390">
    <property type="entry name" value="WH_DNA-bd_sf"/>
</dbReference>
<dbReference type="PANTHER" id="PTHR30154:SF34">
    <property type="entry name" value="TRANSCRIPTIONAL REGULATOR AZLB"/>
    <property type="match status" value="1"/>
</dbReference>
<reference evidence="5 6" key="1">
    <citation type="submission" date="2021-07" db="EMBL/GenBank/DDBJ databases">
        <title>Shewanella sp. nov, isolated from SCS.</title>
        <authorList>
            <person name="Cao W.R."/>
        </authorList>
    </citation>
    <scope>NUCLEOTIDE SEQUENCE [LARGE SCALE GENOMIC DNA]</scope>
    <source>
        <strain evidence="5 6">NR704-98</strain>
    </source>
</reference>
<evidence type="ECO:0000313" key="5">
    <source>
        <dbReference type="EMBL" id="MBW8184602.1"/>
    </source>
</evidence>
<dbReference type="PROSITE" id="PS00519">
    <property type="entry name" value="HTH_ASNC_1"/>
    <property type="match status" value="1"/>
</dbReference>
<keyword evidence="2" id="KW-0238">DNA-binding</keyword>
<dbReference type="InterPro" id="IPR000485">
    <property type="entry name" value="AsnC-type_HTH_dom"/>
</dbReference>
<sequence length="161" mass="17921">MAELQLDKIDLAILKLLQGQGKLSNQELAERVGLSASPCSRRVKAMEESGYIAGYATLLSAEHFNLSLTAYVQVRLEKHSQAILDSFEEKITQYDEVQECCLLTGSDADYQLKVLIADMKEFKTFLLEKLTTDPHISGVKSSFVLKQVKSKTSIPLPTQLP</sequence>
<dbReference type="PRINTS" id="PR00033">
    <property type="entry name" value="HTHASNC"/>
</dbReference>
<dbReference type="EMBL" id="JAHZST010000008">
    <property type="protein sequence ID" value="MBW8184602.1"/>
    <property type="molecule type" value="Genomic_DNA"/>
</dbReference>
<dbReference type="PANTHER" id="PTHR30154">
    <property type="entry name" value="LEUCINE-RESPONSIVE REGULATORY PROTEIN"/>
    <property type="match status" value="1"/>
</dbReference>
<keyword evidence="6" id="KW-1185">Reference proteome</keyword>
<evidence type="ECO:0000313" key="6">
    <source>
        <dbReference type="Proteomes" id="UP001195963"/>
    </source>
</evidence>
<evidence type="ECO:0000259" key="4">
    <source>
        <dbReference type="PROSITE" id="PS50956"/>
    </source>
</evidence>
<dbReference type="RefSeq" id="WP_220110121.1">
    <property type="nucleotide sequence ID" value="NZ_JAHZST010000008.1"/>
</dbReference>
<dbReference type="SMART" id="SM00344">
    <property type="entry name" value="HTH_ASNC"/>
    <property type="match status" value="1"/>
</dbReference>
<accession>A0ABS7E6G4</accession>
<proteinExistence type="predicted"/>
<dbReference type="Pfam" id="PF13412">
    <property type="entry name" value="HTH_24"/>
    <property type="match status" value="1"/>
</dbReference>
<dbReference type="PROSITE" id="PS50956">
    <property type="entry name" value="HTH_ASNC_2"/>
    <property type="match status" value="1"/>
</dbReference>
<dbReference type="InterPro" id="IPR011991">
    <property type="entry name" value="ArsR-like_HTH"/>
</dbReference>
<evidence type="ECO:0000256" key="3">
    <source>
        <dbReference type="ARBA" id="ARBA00023163"/>
    </source>
</evidence>
<feature type="domain" description="HTH asnC-type" evidence="4">
    <location>
        <begin position="6"/>
        <end position="67"/>
    </location>
</feature>
<gene>
    <name evidence="5" type="ORF">K0625_13060</name>
</gene>
<dbReference type="InterPro" id="IPR019888">
    <property type="entry name" value="Tscrpt_reg_AsnC-like"/>
</dbReference>
<dbReference type="CDD" id="cd00090">
    <property type="entry name" value="HTH_ARSR"/>
    <property type="match status" value="1"/>
</dbReference>
<dbReference type="Pfam" id="PF01037">
    <property type="entry name" value="AsnC_trans_reg"/>
    <property type="match status" value="1"/>
</dbReference>
<dbReference type="InterPro" id="IPR019887">
    <property type="entry name" value="Tscrpt_reg_AsnC/Lrp_C"/>
</dbReference>
<name>A0ABS7E6G4_9GAMM</name>
<evidence type="ECO:0000256" key="1">
    <source>
        <dbReference type="ARBA" id="ARBA00023015"/>
    </source>
</evidence>
<dbReference type="InterPro" id="IPR019885">
    <property type="entry name" value="Tscrpt_reg_HTH_AsnC-type_CS"/>
</dbReference>